<evidence type="ECO:0000256" key="1">
    <source>
        <dbReference type="SAM" id="MobiDB-lite"/>
    </source>
</evidence>
<comment type="caution">
    <text evidence="3">The sequence shown here is derived from an EMBL/GenBank/DDBJ whole genome shotgun (WGS) entry which is preliminary data.</text>
</comment>
<dbReference type="PANTHER" id="PTHR33121:SF76">
    <property type="entry name" value="SIGNALING PROTEIN"/>
    <property type="match status" value="1"/>
</dbReference>
<feature type="domain" description="EAL" evidence="2">
    <location>
        <begin position="10"/>
        <end position="265"/>
    </location>
</feature>
<dbReference type="RefSeq" id="WP_198474838.1">
    <property type="nucleotide sequence ID" value="NZ_JADGMQ010000002.1"/>
</dbReference>
<dbReference type="SMART" id="SM00052">
    <property type="entry name" value="EAL"/>
    <property type="match status" value="1"/>
</dbReference>
<dbReference type="Gene3D" id="3.20.20.450">
    <property type="entry name" value="EAL domain"/>
    <property type="match status" value="1"/>
</dbReference>
<dbReference type="InterPro" id="IPR001633">
    <property type="entry name" value="EAL_dom"/>
</dbReference>
<dbReference type="SUPFAM" id="SSF141868">
    <property type="entry name" value="EAL domain-like"/>
    <property type="match status" value="1"/>
</dbReference>
<evidence type="ECO:0000259" key="2">
    <source>
        <dbReference type="PROSITE" id="PS50883"/>
    </source>
</evidence>
<evidence type="ECO:0000313" key="3">
    <source>
        <dbReference type="EMBL" id="MBI1619976.1"/>
    </source>
</evidence>
<organism evidence="3 4">
    <name type="scientific">Aquamicrobium zhengzhouense</name>
    <dbReference type="NCBI Taxonomy" id="2781738"/>
    <lineage>
        <taxon>Bacteria</taxon>
        <taxon>Pseudomonadati</taxon>
        <taxon>Pseudomonadota</taxon>
        <taxon>Alphaproteobacteria</taxon>
        <taxon>Hyphomicrobiales</taxon>
        <taxon>Phyllobacteriaceae</taxon>
        <taxon>Aquamicrobium</taxon>
    </lineage>
</organism>
<dbReference type="PROSITE" id="PS50883">
    <property type="entry name" value="EAL"/>
    <property type="match status" value="1"/>
</dbReference>
<evidence type="ECO:0000313" key="4">
    <source>
        <dbReference type="Proteomes" id="UP000601789"/>
    </source>
</evidence>
<dbReference type="Proteomes" id="UP000601789">
    <property type="component" value="Unassembled WGS sequence"/>
</dbReference>
<dbReference type="PANTHER" id="PTHR33121">
    <property type="entry name" value="CYCLIC DI-GMP PHOSPHODIESTERASE PDEF"/>
    <property type="match status" value="1"/>
</dbReference>
<dbReference type="Pfam" id="PF00563">
    <property type="entry name" value="EAL"/>
    <property type="match status" value="1"/>
</dbReference>
<keyword evidence="4" id="KW-1185">Reference proteome</keyword>
<dbReference type="CDD" id="cd01948">
    <property type="entry name" value="EAL"/>
    <property type="match status" value="1"/>
</dbReference>
<dbReference type="EMBL" id="JADGMQ010000002">
    <property type="protein sequence ID" value="MBI1619976.1"/>
    <property type="molecule type" value="Genomic_DNA"/>
</dbReference>
<protein>
    <submittedName>
        <fullName evidence="3">EAL domain-containing protein</fullName>
    </submittedName>
</protein>
<gene>
    <name evidence="3" type="ORF">IOD40_04765</name>
</gene>
<dbReference type="InterPro" id="IPR050706">
    <property type="entry name" value="Cyclic-di-GMP_PDE-like"/>
</dbReference>
<reference evidence="3 4" key="1">
    <citation type="submission" date="2020-10" db="EMBL/GenBank/DDBJ databases">
        <title>Aquamicrobium zhengzhouensis sp. nov., a exopolysaccharide producing bacterium isolated from farmland soil.</title>
        <authorList>
            <person name="Wang X."/>
        </authorList>
    </citation>
    <scope>NUCLEOTIDE SEQUENCE [LARGE SCALE GENOMIC DNA]</scope>
    <source>
        <strain evidence="4">cd-1</strain>
    </source>
</reference>
<proteinExistence type="predicted"/>
<name>A0ABS0SB91_9HYPH</name>
<sequence>MSRSTIYAHIDRRETGVATAAWAGYVLHTAFQPIYTLHGGKPVIEAYEGLLRPFRDGEAIPPIQFFRNVPAQDRLGVETLTRTLHLLNAGRFLDRSSLIFVNFDPSIFSDRKIIEDSLRDMRLVLHEADIDPSRIVCEVTEKKAISQSTLASFVTALREHGFMIAVDDYGAEDSDMARVSALKPDIVKFDAQWTARLMDTSPGVALLSLMVQEFAANGMKTVFEGIEETWQLEIAENSGAHMVQGFALSRPELAPSSFAIATPEESGTPPGQVAPDKGVTRVSARRLSPKLFGKRPLS</sequence>
<feature type="region of interest" description="Disordered" evidence="1">
    <location>
        <begin position="259"/>
        <end position="298"/>
    </location>
</feature>
<dbReference type="InterPro" id="IPR035919">
    <property type="entry name" value="EAL_sf"/>
</dbReference>
<accession>A0ABS0SB91</accession>